<dbReference type="EMBL" id="CP011542">
    <property type="protein sequence ID" value="AKK05024.1"/>
    <property type="molecule type" value="Genomic_DNA"/>
</dbReference>
<comment type="similarity">
    <text evidence="1">Belongs to the heat shock protein 90 family.</text>
</comment>
<dbReference type="GO" id="GO:0005524">
    <property type="term" value="F:ATP binding"/>
    <property type="evidence" value="ECO:0007669"/>
    <property type="project" value="UniProtKB-KW"/>
</dbReference>
<protein>
    <submittedName>
        <fullName evidence="6">Molecular chaperone of HSP90 family</fullName>
    </submittedName>
</protein>
<dbReference type="InterPro" id="IPR001404">
    <property type="entry name" value="Hsp90_fam"/>
</dbReference>
<dbReference type="PATRIC" id="fig|571915.4.peg.722"/>
<feature type="binding site" evidence="5">
    <location>
        <position position="86"/>
    </location>
    <ligand>
        <name>ATP</name>
        <dbReference type="ChEBI" id="CHEBI:30616"/>
    </ligand>
</feature>
<keyword evidence="7" id="KW-1185">Reference proteome</keyword>
<dbReference type="Proteomes" id="UP000035199">
    <property type="component" value="Chromosome"/>
</dbReference>
<dbReference type="GO" id="GO:0016887">
    <property type="term" value="F:ATP hydrolysis activity"/>
    <property type="evidence" value="ECO:0007669"/>
    <property type="project" value="InterPro"/>
</dbReference>
<dbReference type="NCBIfam" id="NF010683">
    <property type="entry name" value="PRK14083.1"/>
    <property type="match status" value="1"/>
</dbReference>
<proteinExistence type="inferred from homology"/>
<dbReference type="Gene3D" id="3.30.565.10">
    <property type="entry name" value="Histidine kinase-like ATPase, C-terminal domain"/>
    <property type="match status" value="1"/>
</dbReference>
<evidence type="ECO:0000256" key="1">
    <source>
        <dbReference type="ARBA" id="ARBA00008239"/>
    </source>
</evidence>
<dbReference type="KEGG" id="cmv:CMUST_03400"/>
<feature type="binding site" evidence="5">
    <location>
        <position position="50"/>
    </location>
    <ligand>
        <name>ATP</name>
        <dbReference type="ChEBI" id="CHEBI:30616"/>
    </ligand>
</feature>
<evidence type="ECO:0000313" key="7">
    <source>
        <dbReference type="Proteomes" id="UP000035199"/>
    </source>
</evidence>
<keyword evidence="2 5" id="KW-0547">Nucleotide-binding</keyword>
<dbReference type="InterPro" id="IPR020575">
    <property type="entry name" value="Hsp90_N"/>
</dbReference>
<reference evidence="7" key="2">
    <citation type="submission" date="2015-05" db="EMBL/GenBank/DDBJ databases">
        <title>Complete genome sequence of Corynebacterium mustelae DSM 45274, isolated from various tissues of a male ferret with lethal sepsis.</title>
        <authorList>
            <person name="Ruckert C."/>
            <person name="Albersmeier A."/>
            <person name="Winkler A."/>
            <person name="Tauch A."/>
        </authorList>
    </citation>
    <scope>NUCLEOTIDE SEQUENCE [LARGE SCALE GENOMIC DNA]</scope>
    <source>
        <strain evidence="7">DSM 45274</strain>
    </source>
</reference>
<dbReference type="Gene3D" id="3.30.230.80">
    <property type="match status" value="1"/>
</dbReference>
<keyword evidence="4" id="KW-0143">Chaperone</keyword>
<evidence type="ECO:0000313" key="6">
    <source>
        <dbReference type="EMBL" id="AKK05024.1"/>
    </source>
</evidence>
<feature type="binding site" evidence="5">
    <location>
        <position position="46"/>
    </location>
    <ligand>
        <name>ATP</name>
        <dbReference type="ChEBI" id="CHEBI:30616"/>
    </ligand>
</feature>
<dbReference type="GO" id="GO:0140662">
    <property type="term" value="F:ATP-dependent protein folding chaperone"/>
    <property type="evidence" value="ECO:0007669"/>
    <property type="project" value="InterPro"/>
</dbReference>
<accession>A0A0G3GV35</accession>
<sequence length="613" mass="67366">MSEFITDPHTPNPSGSNGGSFHVDLGGIVELLSKNLYTSSNVYVRELLQNGVDAITARRGIDPEFDNYDRPKIRFIVEPRVLRVIDNGIGLNYEQAQQLLSTIGGSSKRDEFGLGRSDFLGQFGIGLLSCFLVSNDIVVYSASAAAPAIKWHGKSQGTWTVTEHEPPMLLHGCGTLVELQAIPGEPDFDMFSLSQTIEHYAAFLPVEITIERAVNGVCSGEAVTLGGQKPVWEAPITAQAAWCRENFGFEPLAAIPLDVAIAGLNGVAFVMSEGTHPGRTAKHQLYLRRMLLSKKNTDIVPEWAYFVRIVADAEFLRPTASRDALVEDSLFDETKEAIGHQIRVWINSLNEQDFLRFLSLHMAGLKALAVSDSETRELVTKWVPFETSTGRKTLDELLKSGGIRYYRTDQKYQSVLPIARANELTVLNAGYAYDQEILDQLRLDYPDQVIVEASLHDVIGVMGVLGPDQEAGFLPLMRIAQEALDGQDVSVIVRDFQPSTVPVLFLAAEEADYGSIEKAAREAEGESSLAGLLDSMDSIMPMHVVDNTAQVIFNVQSPLIHQLLAAVGMGNDVLTQAIRGLYVQSLLAGRHNMNIQARTWASEMYSTLISKLL</sequence>
<dbReference type="SUPFAM" id="SSF54211">
    <property type="entry name" value="Ribosomal protein S5 domain 2-like"/>
    <property type="match status" value="1"/>
</dbReference>
<dbReference type="InterPro" id="IPR036890">
    <property type="entry name" value="HATPase_C_sf"/>
</dbReference>
<dbReference type="SUPFAM" id="SSF55874">
    <property type="entry name" value="ATPase domain of HSP90 chaperone/DNA topoisomerase II/histidine kinase"/>
    <property type="match status" value="1"/>
</dbReference>
<name>A0A0G3GV35_9CORY</name>
<feature type="binding site" evidence="5">
    <location>
        <position position="175"/>
    </location>
    <ligand>
        <name>ATP</name>
        <dbReference type="ChEBI" id="CHEBI:30616"/>
    </ligand>
</feature>
<evidence type="ECO:0000256" key="4">
    <source>
        <dbReference type="ARBA" id="ARBA00023186"/>
    </source>
</evidence>
<dbReference type="OrthoDB" id="9802640at2"/>
<dbReference type="InterPro" id="IPR020568">
    <property type="entry name" value="Ribosomal_Su5_D2-typ_SF"/>
</dbReference>
<dbReference type="RefSeq" id="WP_047261324.1">
    <property type="nucleotide sequence ID" value="NZ_CP011542.1"/>
</dbReference>
<gene>
    <name evidence="6" type="ORF">CMUST_03400</name>
</gene>
<dbReference type="GO" id="GO:0051082">
    <property type="term" value="F:unfolded protein binding"/>
    <property type="evidence" value="ECO:0007669"/>
    <property type="project" value="InterPro"/>
</dbReference>
<dbReference type="PIRSF" id="PIRSF002583">
    <property type="entry name" value="Hsp90"/>
    <property type="match status" value="1"/>
</dbReference>
<dbReference type="PRINTS" id="PR00775">
    <property type="entry name" value="HEATSHOCK90"/>
</dbReference>
<dbReference type="STRING" id="571915.CMUST_03400"/>
<dbReference type="PANTHER" id="PTHR11528">
    <property type="entry name" value="HEAT SHOCK PROTEIN 90 FAMILY MEMBER"/>
    <property type="match status" value="1"/>
</dbReference>
<dbReference type="AlphaFoldDB" id="A0A0G3GV35"/>
<evidence type="ECO:0000256" key="5">
    <source>
        <dbReference type="PIRSR" id="PIRSR002583-1"/>
    </source>
</evidence>
<reference evidence="6 7" key="1">
    <citation type="journal article" date="2015" name="Genome Announc.">
        <title>Complete Genome Sequence of the Type Strain Corynebacterium mustelae DSM 45274, Isolated from Various Tissues of a Male Ferret with Lethal Sepsis.</title>
        <authorList>
            <person name="Ruckert C."/>
            <person name="Eimer J."/>
            <person name="Winkler A."/>
            <person name="Tauch A."/>
        </authorList>
    </citation>
    <scope>NUCLEOTIDE SEQUENCE [LARGE SCALE GENOMIC DNA]</scope>
    <source>
        <strain evidence="6 7">DSM 45274</strain>
    </source>
</reference>
<dbReference type="Pfam" id="PF00183">
    <property type="entry name" value="HSP90"/>
    <property type="match status" value="1"/>
</dbReference>
<evidence type="ECO:0000256" key="3">
    <source>
        <dbReference type="ARBA" id="ARBA00022840"/>
    </source>
</evidence>
<evidence type="ECO:0000256" key="2">
    <source>
        <dbReference type="ARBA" id="ARBA00022741"/>
    </source>
</evidence>
<organism evidence="6 7">
    <name type="scientific">Corynebacterium mustelae</name>
    <dbReference type="NCBI Taxonomy" id="571915"/>
    <lineage>
        <taxon>Bacteria</taxon>
        <taxon>Bacillati</taxon>
        <taxon>Actinomycetota</taxon>
        <taxon>Actinomycetes</taxon>
        <taxon>Mycobacteriales</taxon>
        <taxon>Corynebacteriaceae</taxon>
        <taxon>Corynebacterium</taxon>
    </lineage>
</organism>
<keyword evidence="3 5" id="KW-0067">ATP-binding</keyword>